<dbReference type="PANTHER" id="PTHR47332">
    <property type="entry name" value="SET DOMAIN-CONTAINING PROTEIN 5"/>
    <property type="match status" value="1"/>
</dbReference>
<reference evidence="2" key="1">
    <citation type="submission" date="2023-06" db="EMBL/GenBank/DDBJ databases">
        <title>Genome-scale phylogeny and comparative genomics of the fungal order Sordariales.</title>
        <authorList>
            <consortium name="Lawrence Berkeley National Laboratory"/>
            <person name="Hensen N."/>
            <person name="Bonometti L."/>
            <person name="Westerberg I."/>
            <person name="Brannstrom I.O."/>
            <person name="Guillou S."/>
            <person name="Cros-Aarteil S."/>
            <person name="Calhoun S."/>
            <person name="Haridas S."/>
            <person name="Kuo A."/>
            <person name="Mondo S."/>
            <person name="Pangilinan J."/>
            <person name="Riley R."/>
            <person name="Labutti K."/>
            <person name="Andreopoulos B."/>
            <person name="Lipzen A."/>
            <person name="Chen C."/>
            <person name="Yanf M."/>
            <person name="Daum C."/>
            <person name="Ng V."/>
            <person name="Clum A."/>
            <person name="Steindorff A."/>
            <person name="Ohm R."/>
            <person name="Martin F."/>
            <person name="Silar P."/>
            <person name="Natvig D."/>
            <person name="Lalanne C."/>
            <person name="Gautier V."/>
            <person name="Ament-Velasquez S.L."/>
            <person name="Kruys A."/>
            <person name="Hutchinson M.I."/>
            <person name="Powell A.J."/>
            <person name="Barry K."/>
            <person name="Miller A.N."/>
            <person name="Grigoriev I.V."/>
            <person name="Debuchy R."/>
            <person name="Gladieux P."/>
            <person name="Thoren M.H."/>
            <person name="Johannesson H."/>
        </authorList>
    </citation>
    <scope>NUCLEOTIDE SEQUENCE</scope>
    <source>
        <strain evidence="2">CBS 307.81</strain>
    </source>
</reference>
<evidence type="ECO:0000259" key="1">
    <source>
        <dbReference type="PROSITE" id="PS50280"/>
    </source>
</evidence>
<accession>A0AA40DBY2</accession>
<dbReference type="AlphaFoldDB" id="A0AA40DBY2"/>
<dbReference type="CDD" id="cd20071">
    <property type="entry name" value="SET_SMYD"/>
    <property type="match status" value="1"/>
</dbReference>
<gene>
    <name evidence="2" type="ORF">QBC41DRAFT_393768</name>
</gene>
<evidence type="ECO:0000313" key="3">
    <source>
        <dbReference type="Proteomes" id="UP001174997"/>
    </source>
</evidence>
<dbReference type="Proteomes" id="UP001174997">
    <property type="component" value="Unassembled WGS sequence"/>
</dbReference>
<proteinExistence type="predicted"/>
<name>A0AA40DBY2_9PEZI</name>
<organism evidence="2 3">
    <name type="scientific">Cercophora samala</name>
    <dbReference type="NCBI Taxonomy" id="330535"/>
    <lineage>
        <taxon>Eukaryota</taxon>
        <taxon>Fungi</taxon>
        <taxon>Dikarya</taxon>
        <taxon>Ascomycota</taxon>
        <taxon>Pezizomycotina</taxon>
        <taxon>Sordariomycetes</taxon>
        <taxon>Sordariomycetidae</taxon>
        <taxon>Sordariales</taxon>
        <taxon>Lasiosphaeriaceae</taxon>
        <taxon>Cercophora</taxon>
    </lineage>
</organism>
<dbReference type="InterPro" id="IPR046341">
    <property type="entry name" value="SET_dom_sf"/>
</dbReference>
<sequence>MERFRSLARYPVRVAWTNGSLCHPASTSDYCVYMLPTFNHGKGISLVTTPSVIYSLSIKPFADRWFNSPDLAIPPDLLGVNPIKGKGLGVVAANRTIRKNTRVMVDAPALMIDHGALAELGPERLSDLVHESARMLPYPAREGFFGLSGAEGQLPKSKDSALAIVRKNAFRTKIEDVEFHTVFLDVSRVNHACNPNAAYHFDPLVMRKSLVTVRDIHPGEELTIGYVDLTQTSKTRQSSLSHWNFTCSCHRCTQPSHLQQESDARTAQLINIRNELDEYRRRLPDGPAMAELLITLYELEGLEARVHEAYYRAAVEFNGVRDRWKAIKFGRLCLERGLLLKDETRSFVMQMRSLVEDPEGHWSWGFRLDRTKIM</sequence>
<evidence type="ECO:0000313" key="2">
    <source>
        <dbReference type="EMBL" id="KAK0668359.1"/>
    </source>
</evidence>
<dbReference type="InterPro" id="IPR053185">
    <property type="entry name" value="SET_domain_protein"/>
</dbReference>
<protein>
    <recommendedName>
        <fullName evidence="1">SET domain-containing protein</fullName>
    </recommendedName>
</protein>
<feature type="domain" description="SET" evidence="1">
    <location>
        <begin position="76"/>
        <end position="227"/>
    </location>
</feature>
<dbReference type="Gene3D" id="2.170.270.10">
    <property type="entry name" value="SET domain"/>
    <property type="match status" value="1"/>
</dbReference>
<keyword evidence="3" id="KW-1185">Reference proteome</keyword>
<dbReference type="Pfam" id="PF00856">
    <property type="entry name" value="SET"/>
    <property type="match status" value="1"/>
</dbReference>
<dbReference type="PANTHER" id="PTHR47332:SF6">
    <property type="entry name" value="SET DOMAIN-CONTAINING PROTEIN"/>
    <property type="match status" value="1"/>
</dbReference>
<dbReference type="InterPro" id="IPR001214">
    <property type="entry name" value="SET_dom"/>
</dbReference>
<comment type="caution">
    <text evidence="2">The sequence shown here is derived from an EMBL/GenBank/DDBJ whole genome shotgun (WGS) entry which is preliminary data.</text>
</comment>
<dbReference type="PROSITE" id="PS50280">
    <property type="entry name" value="SET"/>
    <property type="match status" value="1"/>
</dbReference>
<dbReference type="EMBL" id="JAULSY010000057">
    <property type="protein sequence ID" value="KAK0668359.1"/>
    <property type="molecule type" value="Genomic_DNA"/>
</dbReference>
<dbReference type="SUPFAM" id="SSF82199">
    <property type="entry name" value="SET domain"/>
    <property type="match status" value="1"/>
</dbReference>